<dbReference type="Pfam" id="PF01863">
    <property type="entry name" value="YgjP-like"/>
    <property type="match status" value="1"/>
</dbReference>
<evidence type="ECO:0000313" key="2">
    <source>
        <dbReference type="EMBL" id="USG61365.1"/>
    </source>
</evidence>
<gene>
    <name evidence="2" type="ORF">NBZ79_00045</name>
</gene>
<feature type="domain" description="YgjP-like metallopeptidase" evidence="1">
    <location>
        <begin position="43"/>
        <end position="238"/>
    </location>
</feature>
<name>A0ABY4W2F8_9PROT</name>
<dbReference type="InterPro" id="IPR002725">
    <property type="entry name" value="YgjP-like_metallopeptidase"/>
</dbReference>
<protein>
    <submittedName>
        <fullName evidence="2">M48 family metallopeptidase</fullName>
    </submittedName>
</protein>
<keyword evidence="3" id="KW-1185">Reference proteome</keyword>
<proteinExistence type="predicted"/>
<dbReference type="PANTHER" id="PTHR30399">
    <property type="entry name" value="UNCHARACTERIZED PROTEIN YGJP"/>
    <property type="match status" value="1"/>
</dbReference>
<reference evidence="2" key="1">
    <citation type="submission" date="2022-06" db="EMBL/GenBank/DDBJ databases">
        <title>Sneathiella actinostolidae sp. nov., isolated from a sea anemonein the Western Pacific Ocean.</title>
        <authorList>
            <person name="Wei M.J."/>
        </authorList>
    </citation>
    <scope>NUCLEOTIDE SEQUENCE</scope>
    <source>
        <strain evidence="2">PHK-P5</strain>
    </source>
</reference>
<accession>A0ABY4W2F8</accession>
<evidence type="ECO:0000259" key="1">
    <source>
        <dbReference type="Pfam" id="PF01863"/>
    </source>
</evidence>
<dbReference type="RefSeq" id="WP_251934365.1">
    <property type="nucleotide sequence ID" value="NZ_CP098747.1"/>
</dbReference>
<dbReference type="PANTHER" id="PTHR30399:SF1">
    <property type="entry name" value="UTP PYROPHOSPHATASE"/>
    <property type="match status" value="1"/>
</dbReference>
<dbReference type="InterPro" id="IPR053136">
    <property type="entry name" value="UTP_pyrophosphatase-like"/>
</dbReference>
<sequence>MFNFRSTSGSKFFPEYIDGPHPYLQLEQRQVPVEIKRSPRASRLKLRIDRHAGVVLILPPRASIREGLSFLKRELHWVIKKIEKVPEKIPFLPGSIIPLLGTPHTIIHAPQERGLVWPEDRKIFVTGHIEHVPRRIRDWIKKAAKSEIAPRALDYTKQLDVTHTGITLRDQKTRWGSCSSTGRLNFSWRLFLMPEFVLDYVVAHEVAHLRHMNHSAQFWGVVNDLSSDVKSAKKWLIQHGSDVHRYGP</sequence>
<dbReference type="Proteomes" id="UP001056291">
    <property type="component" value="Chromosome"/>
</dbReference>
<dbReference type="CDD" id="cd07344">
    <property type="entry name" value="M48_yhfN_like"/>
    <property type="match status" value="1"/>
</dbReference>
<evidence type="ECO:0000313" key="3">
    <source>
        <dbReference type="Proteomes" id="UP001056291"/>
    </source>
</evidence>
<dbReference type="EMBL" id="CP098747">
    <property type="protein sequence ID" value="USG61365.1"/>
    <property type="molecule type" value="Genomic_DNA"/>
</dbReference>
<organism evidence="2 3">
    <name type="scientific">Sneathiella marina</name>
    <dbReference type="NCBI Taxonomy" id="2950108"/>
    <lineage>
        <taxon>Bacteria</taxon>
        <taxon>Pseudomonadati</taxon>
        <taxon>Pseudomonadota</taxon>
        <taxon>Alphaproteobacteria</taxon>
        <taxon>Sneathiellales</taxon>
        <taxon>Sneathiellaceae</taxon>
        <taxon>Sneathiella</taxon>
    </lineage>
</organism>
<dbReference type="Gene3D" id="3.30.2010.10">
    <property type="entry name" value="Metalloproteases ('zincins'), catalytic domain"/>
    <property type="match status" value="1"/>
</dbReference>